<gene>
    <name evidence="1" type="ORF">C0J50_3179</name>
</gene>
<accession>A0AAD5FTL6</accession>
<dbReference type="AlphaFoldDB" id="A0AAD5FTL6"/>
<keyword evidence="2" id="KW-1185">Reference proteome</keyword>
<dbReference type="EMBL" id="MU548165">
    <property type="protein sequence ID" value="KAI5627913.1"/>
    <property type="molecule type" value="Genomic_DNA"/>
</dbReference>
<name>A0AAD5FTL6_SILAS</name>
<dbReference type="Proteomes" id="UP001205998">
    <property type="component" value="Unassembled WGS sequence"/>
</dbReference>
<reference evidence="1" key="1">
    <citation type="submission" date="2018-07" db="EMBL/GenBank/DDBJ databases">
        <title>Comparative genomics of catfishes provides insights into carnivory and benthic adaptation.</title>
        <authorList>
            <person name="Zhang Y."/>
            <person name="Wang D."/>
            <person name="Peng Z."/>
            <person name="Zheng S."/>
            <person name="Shao F."/>
            <person name="Tao W."/>
        </authorList>
    </citation>
    <scope>NUCLEOTIDE SEQUENCE</scope>
    <source>
        <strain evidence="1">Chongqing</strain>
    </source>
</reference>
<sequence>MNKIKNKFIKRTVNVGDKVREARLKWFGHMQRTDMGYIGRKMLGIGPPGRRKRGRPRRRFMDVMREHMQVVGLKEADVEDKGLWRKMYCCGDP</sequence>
<organism evidence="1 2">
    <name type="scientific">Silurus asotus</name>
    <name type="common">Amur catfish</name>
    <name type="synonym">Parasilurus asotus</name>
    <dbReference type="NCBI Taxonomy" id="30991"/>
    <lineage>
        <taxon>Eukaryota</taxon>
        <taxon>Metazoa</taxon>
        <taxon>Chordata</taxon>
        <taxon>Craniata</taxon>
        <taxon>Vertebrata</taxon>
        <taxon>Euteleostomi</taxon>
        <taxon>Actinopterygii</taxon>
        <taxon>Neopterygii</taxon>
        <taxon>Teleostei</taxon>
        <taxon>Ostariophysi</taxon>
        <taxon>Siluriformes</taxon>
        <taxon>Siluridae</taxon>
        <taxon>Silurus</taxon>
    </lineage>
</organism>
<comment type="caution">
    <text evidence="1">The sequence shown here is derived from an EMBL/GenBank/DDBJ whole genome shotgun (WGS) entry which is preliminary data.</text>
</comment>
<evidence type="ECO:0000313" key="1">
    <source>
        <dbReference type="EMBL" id="KAI5627913.1"/>
    </source>
</evidence>
<proteinExistence type="predicted"/>
<feature type="non-terminal residue" evidence="1">
    <location>
        <position position="93"/>
    </location>
</feature>
<evidence type="ECO:0000313" key="2">
    <source>
        <dbReference type="Proteomes" id="UP001205998"/>
    </source>
</evidence>
<protein>
    <submittedName>
        <fullName evidence="1">Uncharacterized protein</fullName>
    </submittedName>
</protein>